<keyword evidence="3" id="KW-1185">Reference proteome</keyword>
<dbReference type="RefSeq" id="WP_091286362.1">
    <property type="nucleotide sequence ID" value="NZ_FAOZ01000048.1"/>
</dbReference>
<feature type="transmembrane region" description="Helical" evidence="1">
    <location>
        <begin position="203"/>
        <end position="220"/>
    </location>
</feature>
<feature type="transmembrane region" description="Helical" evidence="1">
    <location>
        <begin position="151"/>
        <end position="173"/>
    </location>
</feature>
<dbReference type="EMBL" id="FAOZ01000048">
    <property type="protein sequence ID" value="CUU60826.1"/>
    <property type="molecule type" value="Genomic_DNA"/>
</dbReference>
<dbReference type="AlphaFoldDB" id="A0A0S4R221"/>
<accession>A0A0S4R221</accession>
<organism evidence="2 3">
    <name type="scientific">Parafrankia irregularis</name>
    <dbReference type="NCBI Taxonomy" id="795642"/>
    <lineage>
        <taxon>Bacteria</taxon>
        <taxon>Bacillati</taxon>
        <taxon>Actinomycetota</taxon>
        <taxon>Actinomycetes</taxon>
        <taxon>Frankiales</taxon>
        <taxon>Frankiaceae</taxon>
        <taxon>Parafrankia</taxon>
    </lineage>
</organism>
<evidence type="ECO:0000256" key="1">
    <source>
        <dbReference type="SAM" id="Phobius"/>
    </source>
</evidence>
<gene>
    <name evidence="2" type="ORF">Ga0074812_14826</name>
</gene>
<evidence type="ECO:0000313" key="3">
    <source>
        <dbReference type="Proteomes" id="UP000198802"/>
    </source>
</evidence>
<feature type="transmembrane region" description="Helical" evidence="1">
    <location>
        <begin position="120"/>
        <end position="145"/>
    </location>
</feature>
<evidence type="ECO:0000313" key="2">
    <source>
        <dbReference type="EMBL" id="CUU60826.1"/>
    </source>
</evidence>
<sequence length="221" mass="23588">MIATAWTTVFEVRPELLGAEDLWWLTASGLDLEIDTVVAVDSPRQGWTGHGLVGQCPVAVAVWPQPDAGVMQVEFATDAVDEAEHQELAAVVRDWLGDRLVTCWDLSALEASRQGGLRSALAVAADWVSICAAWMACWVAVVLAVPDGLVATWMPLAGGVPDAVAVAAGGWLVREIGRPTADLLDPTAPDRLHDWLDYLRRRAIPLLLAVAVVVLGAGWVA</sequence>
<reference evidence="3" key="1">
    <citation type="submission" date="2015-11" db="EMBL/GenBank/DDBJ databases">
        <authorList>
            <person name="Varghese N."/>
        </authorList>
    </citation>
    <scope>NUCLEOTIDE SEQUENCE [LARGE SCALE GENOMIC DNA]</scope>
    <source>
        <strain evidence="3">DSM 45899</strain>
    </source>
</reference>
<proteinExistence type="predicted"/>
<keyword evidence="1" id="KW-1133">Transmembrane helix</keyword>
<dbReference type="Proteomes" id="UP000198802">
    <property type="component" value="Unassembled WGS sequence"/>
</dbReference>
<keyword evidence="1" id="KW-0472">Membrane</keyword>
<keyword evidence="1" id="KW-0812">Transmembrane</keyword>
<name>A0A0S4R221_9ACTN</name>
<protein>
    <submittedName>
        <fullName evidence="2">Uncharacterized protein</fullName>
    </submittedName>
</protein>